<dbReference type="EMBL" id="JBEZNA010000026">
    <property type="protein sequence ID" value="MEU9578337.1"/>
    <property type="molecule type" value="Genomic_DNA"/>
</dbReference>
<sequence>MRRRVIRAAVLFLMLVGTGLGGSSQALAASPAATGEAGVLDDGFGW</sequence>
<evidence type="ECO:0000313" key="3">
    <source>
        <dbReference type="Proteomes" id="UP001551584"/>
    </source>
</evidence>
<comment type="caution">
    <text evidence="2">The sequence shown here is derived from an EMBL/GenBank/DDBJ whole genome shotgun (WGS) entry which is preliminary data.</text>
</comment>
<keyword evidence="1" id="KW-0732">Signal</keyword>
<organism evidence="2 3">
    <name type="scientific">Streptomyces chilikensis</name>
    <dbReference type="NCBI Taxonomy" id="1194079"/>
    <lineage>
        <taxon>Bacteria</taxon>
        <taxon>Bacillati</taxon>
        <taxon>Actinomycetota</taxon>
        <taxon>Actinomycetes</taxon>
        <taxon>Kitasatosporales</taxon>
        <taxon>Streptomycetaceae</taxon>
        <taxon>Streptomyces</taxon>
    </lineage>
</organism>
<evidence type="ECO:0000256" key="1">
    <source>
        <dbReference type="SAM" id="SignalP"/>
    </source>
</evidence>
<proteinExistence type="predicted"/>
<feature type="chain" id="PRO_5047458539" evidence="1">
    <location>
        <begin position="29"/>
        <end position="46"/>
    </location>
</feature>
<protein>
    <submittedName>
        <fullName evidence="2">Uncharacterized protein</fullName>
    </submittedName>
</protein>
<dbReference type="RefSeq" id="WP_166024591.1">
    <property type="nucleotide sequence ID" value="NZ_JBEZNA010000026.1"/>
</dbReference>
<evidence type="ECO:0000313" key="2">
    <source>
        <dbReference type="EMBL" id="MEU9578337.1"/>
    </source>
</evidence>
<feature type="signal peptide" evidence="1">
    <location>
        <begin position="1"/>
        <end position="28"/>
    </location>
</feature>
<keyword evidence="3" id="KW-1185">Reference proteome</keyword>
<accession>A0ABV3EQ60</accession>
<reference evidence="2 3" key="1">
    <citation type="submission" date="2024-06" db="EMBL/GenBank/DDBJ databases">
        <title>The Natural Products Discovery Center: Release of the First 8490 Sequenced Strains for Exploring Actinobacteria Biosynthetic Diversity.</title>
        <authorList>
            <person name="Kalkreuter E."/>
            <person name="Kautsar S.A."/>
            <person name="Yang D."/>
            <person name="Bader C.D."/>
            <person name="Teijaro C.N."/>
            <person name="Fluegel L."/>
            <person name="Davis C.M."/>
            <person name="Simpson J.R."/>
            <person name="Lauterbach L."/>
            <person name="Steele A.D."/>
            <person name="Gui C."/>
            <person name="Meng S."/>
            <person name="Li G."/>
            <person name="Viehrig K."/>
            <person name="Ye F."/>
            <person name="Su P."/>
            <person name="Kiefer A.F."/>
            <person name="Nichols A."/>
            <person name="Cepeda A.J."/>
            <person name="Yan W."/>
            <person name="Fan B."/>
            <person name="Jiang Y."/>
            <person name="Adhikari A."/>
            <person name="Zheng C.-J."/>
            <person name="Schuster L."/>
            <person name="Cowan T.M."/>
            <person name="Smanski M.J."/>
            <person name="Chevrette M.G."/>
            <person name="De Carvalho L.P.S."/>
            <person name="Shen B."/>
        </authorList>
    </citation>
    <scope>NUCLEOTIDE SEQUENCE [LARGE SCALE GENOMIC DNA]</scope>
    <source>
        <strain evidence="2 3">NPDC048117</strain>
    </source>
</reference>
<dbReference type="Proteomes" id="UP001551584">
    <property type="component" value="Unassembled WGS sequence"/>
</dbReference>
<name>A0ABV3EQ60_9ACTN</name>
<gene>
    <name evidence="2" type="ORF">AB0D95_13920</name>
</gene>